<evidence type="ECO:0000256" key="1">
    <source>
        <dbReference type="SAM" id="MobiDB-lite"/>
    </source>
</evidence>
<comment type="caution">
    <text evidence="2">The sequence shown here is derived from an EMBL/GenBank/DDBJ whole genome shotgun (WGS) entry which is preliminary data.</text>
</comment>
<organism evidence="2 3">
    <name type="scientific">Riccia sorocarpa</name>
    <dbReference type="NCBI Taxonomy" id="122646"/>
    <lineage>
        <taxon>Eukaryota</taxon>
        <taxon>Viridiplantae</taxon>
        <taxon>Streptophyta</taxon>
        <taxon>Embryophyta</taxon>
        <taxon>Marchantiophyta</taxon>
        <taxon>Marchantiopsida</taxon>
        <taxon>Marchantiidae</taxon>
        <taxon>Marchantiales</taxon>
        <taxon>Ricciaceae</taxon>
        <taxon>Riccia</taxon>
    </lineage>
</organism>
<feature type="compositionally biased region" description="Basic and acidic residues" evidence="1">
    <location>
        <begin position="344"/>
        <end position="357"/>
    </location>
</feature>
<reference evidence="2 3" key="1">
    <citation type="submission" date="2024-09" db="EMBL/GenBank/DDBJ databases">
        <title>Chromosome-scale assembly of Riccia sorocarpa.</title>
        <authorList>
            <person name="Paukszto L."/>
        </authorList>
    </citation>
    <scope>NUCLEOTIDE SEQUENCE [LARGE SCALE GENOMIC DNA]</scope>
    <source>
        <strain evidence="2">LP-2024</strain>
        <tissue evidence="2">Aerial parts of the thallus</tissue>
    </source>
</reference>
<sequence length="372" mass="40268">MAHEVHDGSPHREPGYGGNAEGVTGEHQQRPGMGGKVKNTLAHVTAKLMGQKGEQERASNFPGAKFNEDPQMYVGPPSLVYGSTGNGLKLKKEGGDNVHRRSLSPHSPHSAHSSRSHSPRSPRVPLGHNPEDEPIGVGEQGADSVMPGRYGDYPPEHNHCVHAPRSEKLLEKLPGYNQNPYKHYDSFSDGHEYHHHPSPLRDPQRQHVVGEPGTEEFGEDHAEQGEKRPGIIGKLKDLVTGQKPGQGAGTGHATADQVAGRKEENVGKKSDLPDGTHGYVTAPSPMERGSRLRDAESNEAWPSPAEPGHKHVPGAVRTDGRGKPIEGPKEEGKSPKSEGVMSKIMEKFHIGEQKPPSDQKPTSPKTAPRDHH</sequence>
<evidence type="ECO:0000313" key="3">
    <source>
        <dbReference type="Proteomes" id="UP001633002"/>
    </source>
</evidence>
<dbReference type="EMBL" id="JBJQOH010000003">
    <property type="protein sequence ID" value="KAL3691194.1"/>
    <property type="molecule type" value="Genomic_DNA"/>
</dbReference>
<dbReference type="AlphaFoldDB" id="A0ABD3HLR6"/>
<feature type="region of interest" description="Disordered" evidence="1">
    <location>
        <begin position="175"/>
        <end position="372"/>
    </location>
</feature>
<feature type="compositionally biased region" description="Basic and acidic residues" evidence="1">
    <location>
        <begin position="318"/>
        <end position="336"/>
    </location>
</feature>
<proteinExistence type="predicted"/>
<dbReference type="Proteomes" id="UP001633002">
    <property type="component" value="Unassembled WGS sequence"/>
</dbReference>
<feature type="compositionally biased region" description="Basic and acidic residues" evidence="1">
    <location>
        <begin position="90"/>
        <end position="99"/>
    </location>
</feature>
<protein>
    <recommendedName>
        <fullName evidence="4">Dehydrin</fullName>
    </recommendedName>
</protein>
<feature type="compositionally biased region" description="Basic and acidic residues" evidence="1">
    <location>
        <begin position="1"/>
        <end position="14"/>
    </location>
</feature>
<evidence type="ECO:0008006" key="4">
    <source>
        <dbReference type="Google" id="ProtNLM"/>
    </source>
</evidence>
<feature type="compositionally biased region" description="Basic and acidic residues" evidence="1">
    <location>
        <begin position="182"/>
        <end position="192"/>
    </location>
</feature>
<accession>A0ABD3HLR6</accession>
<evidence type="ECO:0000313" key="2">
    <source>
        <dbReference type="EMBL" id="KAL3691194.1"/>
    </source>
</evidence>
<feature type="compositionally biased region" description="Basic and acidic residues" evidence="1">
    <location>
        <begin position="219"/>
        <end position="237"/>
    </location>
</feature>
<feature type="compositionally biased region" description="Basic and acidic residues" evidence="1">
    <location>
        <begin position="259"/>
        <end position="274"/>
    </location>
</feature>
<name>A0ABD3HLR6_9MARC</name>
<feature type="region of interest" description="Disordered" evidence="1">
    <location>
        <begin position="1"/>
        <end position="160"/>
    </location>
</feature>
<gene>
    <name evidence="2" type="ORF">R1sor_004845</name>
</gene>
<keyword evidence="3" id="KW-1185">Reference proteome</keyword>